<dbReference type="RefSeq" id="WP_123380749.1">
    <property type="nucleotide sequence ID" value="NZ_RJKN01000007.1"/>
</dbReference>
<evidence type="ECO:0000256" key="2">
    <source>
        <dbReference type="ARBA" id="ARBA00006228"/>
    </source>
</evidence>
<keyword evidence="6 8" id="KW-0472">Membrane</keyword>
<evidence type="ECO:0000256" key="6">
    <source>
        <dbReference type="ARBA" id="ARBA00023136"/>
    </source>
</evidence>
<dbReference type="PANTHER" id="PTHR34584">
    <property type="entry name" value="NA(+)/H(+) ANTIPORTER SUBUNIT E1"/>
    <property type="match status" value="1"/>
</dbReference>
<evidence type="ECO:0000256" key="4">
    <source>
        <dbReference type="ARBA" id="ARBA00022692"/>
    </source>
</evidence>
<dbReference type="PANTHER" id="PTHR34584:SF1">
    <property type="entry name" value="NA(+)_H(+) ANTIPORTER SUBUNIT E1"/>
    <property type="match status" value="1"/>
</dbReference>
<evidence type="ECO:0000313" key="9">
    <source>
        <dbReference type="EMBL" id="ROP27148.1"/>
    </source>
</evidence>
<dbReference type="Proteomes" id="UP000276232">
    <property type="component" value="Unassembled WGS sequence"/>
</dbReference>
<dbReference type="Pfam" id="PF01899">
    <property type="entry name" value="MNHE"/>
    <property type="match status" value="1"/>
</dbReference>
<keyword evidence="4 8" id="KW-0812">Transmembrane</keyword>
<feature type="transmembrane region" description="Helical" evidence="8">
    <location>
        <begin position="62"/>
        <end position="86"/>
    </location>
</feature>
<evidence type="ECO:0000256" key="5">
    <source>
        <dbReference type="ARBA" id="ARBA00022989"/>
    </source>
</evidence>
<evidence type="ECO:0000256" key="1">
    <source>
        <dbReference type="ARBA" id="ARBA00004651"/>
    </source>
</evidence>
<keyword evidence="5 8" id="KW-1133">Transmembrane helix</keyword>
<dbReference type="InterPro" id="IPR002758">
    <property type="entry name" value="Cation_antiport_E"/>
</dbReference>
<dbReference type="GO" id="GO:0008324">
    <property type="term" value="F:monoatomic cation transmembrane transporter activity"/>
    <property type="evidence" value="ECO:0007669"/>
    <property type="project" value="InterPro"/>
</dbReference>
<evidence type="ECO:0000256" key="3">
    <source>
        <dbReference type="ARBA" id="ARBA00022475"/>
    </source>
</evidence>
<comment type="similarity">
    <text evidence="2">Belongs to the CPA3 antiporters (TC 2.A.63) subunit E family.</text>
</comment>
<dbReference type="OrthoDB" id="3556991at2"/>
<evidence type="ECO:0000313" key="10">
    <source>
        <dbReference type="Proteomes" id="UP000276232"/>
    </source>
</evidence>
<keyword evidence="10" id="KW-1185">Reference proteome</keyword>
<comment type="subcellular location">
    <subcellularLocation>
        <location evidence="1">Cell membrane</location>
        <topology evidence="1">Multi-pass membrane protein</topology>
    </subcellularLocation>
</comment>
<reference evidence="9 10" key="1">
    <citation type="journal article" date="2015" name="Stand. Genomic Sci.">
        <title>Genomic Encyclopedia of Bacterial and Archaeal Type Strains, Phase III: the genomes of soil and plant-associated and newly described type strains.</title>
        <authorList>
            <person name="Whitman W.B."/>
            <person name="Woyke T."/>
            <person name="Klenk H.P."/>
            <person name="Zhou Y."/>
            <person name="Lilburn T.G."/>
            <person name="Beck B.J."/>
            <person name="De Vos P."/>
            <person name="Vandamme P."/>
            <person name="Eisen J.A."/>
            <person name="Garrity G."/>
            <person name="Hugenholtz P."/>
            <person name="Kyrpides N.C."/>
        </authorList>
    </citation>
    <scope>NUCLEOTIDE SEQUENCE [LARGE SCALE GENOMIC DNA]</scope>
    <source>
        <strain evidence="9 10">CECT 7306</strain>
    </source>
</reference>
<dbReference type="EMBL" id="RJKN01000007">
    <property type="protein sequence ID" value="ROP27148.1"/>
    <property type="molecule type" value="Genomic_DNA"/>
</dbReference>
<feature type="compositionally biased region" description="Basic residues" evidence="7">
    <location>
        <begin position="181"/>
        <end position="194"/>
    </location>
</feature>
<feature type="compositionally biased region" description="Low complexity" evidence="7">
    <location>
        <begin position="212"/>
        <end position="237"/>
    </location>
</feature>
<protein>
    <submittedName>
        <fullName evidence="9">Multisubunit Na+/H+ antiporter MnhE subunit</fullName>
    </submittedName>
</protein>
<dbReference type="AlphaFoldDB" id="A0A3N1GAE5"/>
<feature type="region of interest" description="Disordered" evidence="7">
    <location>
        <begin position="170"/>
        <end position="250"/>
    </location>
</feature>
<dbReference type="NCBIfam" id="NF006521">
    <property type="entry name" value="PRK08965.1-5"/>
    <property type="match status" value="1"/>
</dbReference>
<dbReference type="InParanoid" id="A0A3N1GAE5"/>
<evidence type="ECO:0000256" key="7">
    <source>
        <dbReference type="SAM" id="MobiDB-lite"/>
    </source>
</evidence>
<accession>A0A3N1GAE5</accession>
<proteinExistence type="inferred from homology"/>
<gene>
    <name evidence="9" type="ORF">EDC03_2671</name>
</gene>
<dbReference type="GO" id="GO:0005886">
    <property type="term" value="C:plasma membrane"/>
    <property type="evidence" value="ECO:0007669"/>
    <property type="project" value="UniProtKB-SubCell"/>
</dbReference>
<feature type="transmembrane region" description="Helical" evidence="8">
    <location>
        <begin position="7"/>
        <end position="24"/>
    </location>
</feature>
<keyword evidence="3" id="KW-1003">Cell membrane</keyword>
<organism evidence="9 10">
    <name type="scientific">Pseudokineococcus lusitanus</name>
    <dbReference type="NCBI Taxonomy" id="763993"/>
    <lineage>
        <taxon>Bacteria</taxon>
        <taxon>Bacillati</taxon>
        <taxon>Actinomycetota</taxon>
        <taxon>Actinomycetes</taxon>
        <taxon>Kineosporiales</taxon>
        <taxon>Kineosporiaceae</taxon>
        <taxon>Pseudokineococcus</taxon>
    </lineage>
</organism>
<comment type="caution">
    <text evidence="9">The sequence shown here is derived from an EMBL/GenBank/DDBJ whole genome shotgun (WGS) entry which is preliminary data.</text>
</comment>
<evidence type="ECO:0000256" key="8">
    <source>
        <dbReference type="SAM" id="Phobius"/>
    </source>
</evidence>
<feature type="transmembrane region" description="Helical" evidence="8">
    <location>
        <begin position="30"/>
        <end position="50"/>
    </location>
</feature>
<sequence>MSRTRRAVVQWPVLVWTALVWVLLWGDLSVANVLSGVLLGLLVVLVFPQPPLRFPGAVRPVAALRLLLVFVRDVVVASVQVALVVLTRRAPTSSVLEVHLRTASLSHLTATAELISLVPGSVVVEVRPGTQSLFVHALDTPDLEAAERARRDVLAVEARVVRAFGTDEEVGDLERGDPSGHGRHPRPPVRRRVVHGGGRTARQGEPAHEVGAPASAVAPAEPTPAVTAPAEQPAAGRPRGRHAAPREDQP</sequence>
<name>A0A3N1GAE5_9ACTN</name>